<keyword evidence="3" id="KW-1185">Reference proteome</keyword>
<dbReference type="AlphaFoldDB" id="A0A250B493"/>
<gene>
    <name evidence="2" type="ORF">AWC35_17165</name>
</gene>
<accession>A0A250B493</accession>
<evidence type="ECO:0000313" key="3">
    <source>
        <dbReference type="Proteomes" id="UP000217182"/>
    </source>
</evidence>
<dbReference type="KEGG" id="gqu:AWC35_17165"/>
<name>A0A250B493_9GAMM</name>
<feature type="compositionally biased region" description="Low complexity" evidence="1">
    <location>
        <begin position="87"/>
        <end position="103"/>
    </location>
</feature>
<dbReference type="EMBL" id="CP014136">
    <property type="protein sequence ID" value="ATA20931.1"/>
    <property type="molecule type" value="Genomic_DNA"/>
</dbReference>
<organism evidence="2 3">
    <name type="scientific">Gibbsiella quercinecans</name>
    <dbReference type="NCBI Taxonomy" id="929813"/>
    <lineage>
        <taxon>Bacteria</taxon>
        <taxon>Pseudomonadati</taxon>
        <taxon>Pseudomonadota</taxon>
        <taxon>Gammaproteobacteria</taxon>
        <taxon>Enterobacterales</taxon>
        <taxon>Yersiniaceae</taxon>
        <taxon>Gibbsiella</taxon>
    </lineage>
</organism>
<dbReference type="RefSeq" id="WP_095847517.1">
    <property type="nucleotide sequence ID" value="NZ_CP014136.1"/>
</dbReference>
<dbReference type="OrthoDB" id="6434633at2"/>
<dbReference type="Proteomes" id="UP000217182">
    <property type="component" value="Chromosome"/>
</dbReference>
<sequence length="237" mass="25427">MNKYDDIKRFIEKTKVEGIDYKEINERVVEEDLATSMKKWSLIKQISAIEEDSDPPFGKGMTTQSVPQPVSAEEFANAARQARKQAETAAAAPRAPKATSAPAIDPFSSEVPPPVPGSRLMDSLHAVLPPQSAPTVALEDENPVLQVASITPGHQQNLLDSLNQFLPPGQQDVAPAAAPSLLEKAPLTAPVAATLPPAAADSGFRQMFKQKAPQQAAALLPRDTPLQPLLEMIALCR</sequence>
<protein>
    <recommendedName>
        <fullName evidence="4">Cellulose biosynthesis protein BcsO</fullName>
    </recommendedName>
</protein>
<feature type="region of interest" description="Disordered" evidence="1">
    <location>
        <begin position="49"/>
        <end position="68"/>
    </location>
</feature>
<evidence type="ECO:0000313" key="2">
    <source>
        <dbReference type="EMBL" id="ATA20931.1"/>
    </source>
</evidence>
<evidence type="ECO:0008006" key="4">
    <source>
        <dbReference type="Google" id="ProtNLM"/>
    </source>
</evidence>
<feature type="region of interest" description="Disordered" evidence="1">
    <location>
        <begin position="77"/>
        <end position="109"/>
    </location>
</feature>
<reference evidence="2 3" key="1">
    <citation type="submission" date="2016-01" db="EMBL/GenBank/DDBJ databases">
        <authorList>
            <person name="Oliw E.H."/>
        </authorList>
    </citation>
    <scope>NUCLEOTIDE SEQUENCE [LARGE SCALE GENOMIC DNA]</scope>
    <source>
        <strain evidence="2 3">FRB97</strain>
    </source>
</reference>
<evidence type="ECO:0000256" key="1">
    <source>
        <dbReference type="SAM" id="MobiDB-lite"/>
    </source>
</evidence>
<proteinExistence type="predicted"/>